<evidence type="ECO:0000313" key="10">
    <source>
        <dbReference type="EMBL" id="CAH3140400.1"/>
    </source>
</evidence>
<dbReference type="PANTHER" id="PTHR23292">
    <property type="entry name" value="LIPOPOLYSACCHARIDE-INDUCED TUMOR NECROSIS FACTOR-ALPHA FACTOR"/>
    <property type="match status" value="1"/>
</dbReference>
<dbReference type="Proteomes" id="UP001159405">
    <property type="component" value="Unassembled WGS sequence"/>
</dbReference>
<dbReference type="EMBL" id="CALNXK010000064">
    <property type="protein sequence ID" value="CAH3140400.1"/>
    <property type="molecule type" value="Genomic_DNA"/>
</dbReference>
<evidence type="ECO:0000256" key="5">
    <source>
        <dbReference type="ARBA" id="ARBA00022723"/>
    </source>
</evidence>
<organism evidence="10 11">
    <name type="scientific">Porites lobata</name>
    <dbReference type="NCBI Taxonomy" id="104759"/>
    <lineage>
        <taxon>Eukaryota</taxon>
        <taxon>Metazoa</taxon>
        <taxon>Cnidaria</taxon>
        <taxon>Anthozoa</taxon>
        <taxon>Hexacorallia</taxon>
        <taxon>Scleractinia</taxon>
        <taxon>Fungiina</taxon>
        <taxon>Poritidae</taxon>
        <taxon>Porites</taxon>
    </lineage>
</organism>
<dbReference type="Pfam" id="PF10601">
    <property type="entry name" value="zf-LITAF-like"/>
    <property type="match status" value="1"/>
</dbReference>
<dbReference type="PANTHER" id="PTHR23292:SF6">
    <property type="entry name" value="FI16602P1-RELATED"/>
    <property type="match status" value="1"/>
</dbReference>
<feature type="domain" description="LITAF" evidence="9">
    <location>
        <begin position="52"/>
        <end position="136"/>
    </location>
</feature>
<feature type="compositionally biased region" description="Polar residues" evidence="8">
    <location>
        <begin position="1"/>
        <end position="11"/>
    </location>
</feature>
<name>A0ABN8PFD5_9CNID</name>
<evidence type="ECO:0000256" key="6">
    <source>
        <dbReference type="ARBA" id="ARBA00022833"/>
    </source>
</evidence>
<sequence>MSSEQYSSTAQSPPPYPGGQEYQTKQPGATYPQQPGYPVQPSGPTTTTVVYQQPHVMMAMQQFNEFPVSMKCPYCQATIVTATDFTPGTLTWLSCGATALVGCWLGCCLIPFCIDALKDVIHSCPNCKKQVGVFRRM</sequence>
<comment type="caution">
    <text evidence="10">The sequence shown here is derived from an EMBL/GenBank/DDBJ whole genome shotgun (WGS) entry which is preliminary data.</text>
</comment>
<dbReference type="PROSITE" id="PS51837">
    <property type="entry name" value="LITAF"/>
    <property type="match status" value="1"/>
</dbReference>
<evidence type="ECO:0000259" key="9">
    <source>
        <dbReference type="PROSITE" id="PS51837"/>
    </source>
</evidence>
<accession>A0ABN8PFD5</accession>
<proteinExistence type="inferred from homology"/>
<evidence type="ECO:0000256" key="2">
    <source>
        <dbReference type="ARBA" id="ARBA00004481"/>
    </source>
</evidence>
<dbReference type="InterPro" id="IPR006629">
    <property type="entry name" value="LITAF"/>
</dbReference>
<keyword evidence="5" id="KW-0479">Metal-binding</keyword>
<comment type="similarity">
    <text evidence="4">Belongs to the CDIP1/LITAF family.</text>
</comment>
<keyword evidence="6" id="KW-0862">Zinc</keyword>
<keyword evidence="7" id="KW-0472">Membrane</keyword>
<evidence type="ECO:0000313" key="11">
    <source>
        <dbReference type="Proteomes" id="UP001159405"/>
    </source>
</evidence>
<feature type="region of interest" description="Disordered" evidence="8">
    <location>
        <begin position="1"/>
        <end position="46"/>
    </location>
</feature>
<dbReference type="SMART" id="SM00714">
    <property type="entry name" value="LITAF"/>
    <property type="match status" value="1"/>
</dbReference>
<gene>
    <name evidence="10" type="ORF">PLOB_00041227</name>
</gene>
<reference evidence="10 11" key="1">
    <citation type="submission" date="2022-05" db="EMBL/GenBank/DDBJ databases">
        <authorList>
            <consortium name="Genoscope - CEA"/>
            <person name="William W."/>
        </authorList>
    </citation>
    <scope>NUCLEOTIDE SEQUENCE [LARGE SCALE GENOMIC DNA]</scope>
</reference>
<evidence type="ECO:0000256" key="3">
    <source>
        <dbReference type="ARBA" id="ARBA00004630"/>
    </source>
</evidence>
<keyword evidence="11" id="KW-1185">Reference proteome</keyword>
<feature type="compositionally biased region" description="Polar residues" evidence="8">
    <location>
        <begin position="21"/>
        <end position="33"/>
    </location>
</feature>
<evidence type="ECO:0000256" key="4">
    <source>
        <dbReference type="ARBA" id="ARBA00005975"/>
    </source>
</evidence>
<evidence type="ECO:0000256" key="7">
    <source>
        <dbReference type="ARBA" id="ARBA00023136"/>
    </source>
</evidence>
<evidence type="ECO:0000256" key="8">
    <source>
        <dbReference type="SAM" id="MobiDB-lite"/>
    </source>
</evidence>
<protein>
    <recommendedName>
        <fullName evidence="9">LITAF domain-containing protein</fullName>
    </recommendedName>
</protein>
<dbReference type="InterPro" id="IPR037519">
    <property type="entry name" value="LITAF_fam"/>
</dbReference>
<comment type="subcellular location">
    <subcellularLocation>
        <location evidence="2">Endosome membrane</location>
        <topology evidence="2">Peripheral membrane protein</topology>
    </subcellularLocation>
    <subcellularLocation>
        <location evidence="1">Late endosome membrane</location>
    </subcellularLocation>
    <subcellularLocation>
        <location evidence="3">Lysosome membrane</location>
        <topology evidence="3">Peripheral membrane protein</topology>
        <orientation evidence="3">Cytoplasmic side</orientation>
    </subcellularLocation>
</comment>
<evidence type="ECO:0000256" key="1">
    <source>
        <dbReference type="ARBA" id="ARBA00004414"/>
    </source>
</evidence>